<dbReference type="Proteomes" id="UP000828390">
    <property type="component" value="Unassembled WGS sequence"/>
</dbReference>
<organism evidence="2 3">
    <name type="scientific">Dreissena polymorpha</name>
    <name type="common">Zebra mussel</name>
    <name type="synonym">Mytilus polymorpha</name>
    <dbReference type="NCBI Taxonomy" id="45954"/>
    <lineage>
        <taxon>Eukaryota</taxon>
        <taxon>Metazoa</taxon>
        <taxon>Spiralia</taxon>
        <taxon>Lophotrochozoa</taxon>
        <taxon>Mollusca</taxon>
        <taxon>Bivalvia</taxon>
        <taxon>Autobranchia</taxon>
        <taxon>Heteroconchia</taxon>
        <taxon>Euheterodonta</taxon>
        <taxon>Imparidentia</taxon>
        <taxon>Neoheterodontei</taxon>
        <taxon>Myida</taxon>
        <taxon>Dreissenoidea</taxon>
        <taxon>Dreissenidae</taxon>
        <taxon>Dreissena</taxon>
    </lineage>
</organism>
<reference evidence="2" key="1">
    <citation type="journal article" date="2019" name="bioRxiv">
        <title>The Genome of the Zebra Mussel, Dreissena polymorpha: A Resource for Invasive Species Research.</title>
        <authorList>
            <person name="McCartney M.A."/>
            <person name="Auch B."/>
            <person name="Kono T."/>
            <person name="Mallez S."/>
            <person name="Zhang Y."/>
            <person name="Obille A."/>
            <person name="Becker A."/>
            <person name="Abrahante J.E."/>
            <person name="Garbe J."/>
            <person name="Badalamenti J.P."/>
            <person name="Herman A."/>
            <person name="Mangelson H."/>
            <person name="Liachko I."/>
            <person name="Sullivan S."/>
            <person name="Sone E.D."/>
            <person name="Koren S."/>
            <person name="Silverstein K.A.T."/>
            <person name="Beckman K.B."/>
            <person name="Gohl D.M."/>
        </authorList>
    </citation>
    <scope>NUCLEOTIDE SEQUENCE</scope>
    <source>
        <strain evidence="2">Duluth1</strain>
        <tissue evidence="2">Whole animal</tissue>
    </source>
</reference>
<keyword evidence="3" id="KW-1185">Reference proteome</keyword>
<comment type="caution">
    <text evidence="2">The sequence shown here is derived from an EMBL/GenBank/DDBJ whole genome shotgun (WGS) entry which is preliminary data.</text>
</comment>
<evidence type="ECO:0000313" key="2">
    <source>
        <dbReference type="EMBL" id="KAH3864721.1"/>
    </source>
</evidence>
<reference evidence="2" key="2">
    <citation type="submission" date="2020-11" db="EMBL/GenBank/DDBJ databases">
        <authorList>
            <person name="McCartney M.A."/>
            <person name="Auch B."/>
            <person name="Kono T."/>
            <person name="Mallez S."/>
            <person name="Becker A."/>
            <person name="Gohl D.M."/>
            <person name="Silverstein K.A.T."/>
            <person name="Koren S."/>
            <person name="Bechman K.B."/>
            <person name="Herman A."/>
            <person name="Abrahante J.E."/>
            <person name="Garbe J."/>
        </authorList>
    </citation>
    <scope>NUCLEOTIDE SEQUENCE</scope>
    <source>
        <strain evidence="2">Duluth1</strain>
        <tissue evidence="2">Whole animal</tissue>
    </source>
</reference>
<protein>
    <submittedName>
        <fullName evidence="2">Uncharacterized protein</fullName>
    </submittedName>
</protein>
<feature type="chain" id="PRO_5039654896" evidence="1">
    <location>
        <begin position="17"/>
        <end position="52"/>
    </location>
</feature>
<dbReference type="EMBL" id="JAIWYP010000002">
    <property type="protein sequence ID" value="KAH3864721.1"/>
    <property type="molecule type" value="Genomic_DNA"/>
</dbReference>
<sequence>MSALAVLTAIFVCLTGLHDNLEHHHTQLVPPGWAGLPLVFIKLHSIATEHLL</sequence>
<proteinExistence type="predicted"/>
<feature type="signal peptide" evidence="1">
    <location>
        <begin position="1"/>
        <end position="16"/>
    </location>
</feature>
<evidence type="ECO:0000313" key="3">
    <source>
        <dbReference type="Proteomes" id="UP000828390"/>
    </source>
</evidence>
<accession>A0A9D4RDQ8</accession>
<gene>
    <name evidence="2" type="ORF">DPMN_027747</name>
</gene>
<dbReference type="AlphaFoldDB" id="A0A9D4RDQ8"/>
<keyword evidence="1" id="KW-0732">Signal</keyword>
<evidence type="ECO:0000256" key="1">
    <source>
        <dbReference type="SAM" id="SignalP"/>
    </source>
</evidence>
<name>A0A9D4RDQ8_DREPO</name>